<reference evidence="1" key="1">
    <citation type="submission" date="2023-05" db="EMBL/GenBank/DDBJ databases">
        <title>Genome and transcriptome analyses reveal genes involved in the formation of fine ridges on petal epidermal cells in Hibiscus trionum.</title>
        <authorList>
            <person name="Koshimizu S."/>
            <person name="Masuda S."/>
            <person name="Ishii T."/>
            <person name="Shirasu K."/>
            <person name="Hoshino A."/>
            <person name="Arita M."/>
        </authorList>
    </citation>
    <scope>NUCLEOTIDE SEQUENCE</scope>
    <source>
        <strain evidence="1">Hamamatsu line</strain>
    </source>
</reference>
<keyword evidence="2" id="KW-1185">Reference proteome</keyword>
<dbReference type="OrthoDB" id="1906921at2759"/>
<dbReference type="PANTHER" id="PTHR21477:SF13">
    <property type="entry name" value="KIAA0930"/>
    <property type="match status" value="1"/>
</dbReference>
<gene>
    <name evidence="1" type="ORF">HRI_002776600</name>
</gene>
<comment type="caution">
    <text evidence="1">The sequence shown here is derived from an EMBL/GenBank/DDBJ whole genome shotgun (WGS) entry which is preliminary data.</text>
</comment>
<evidence type="ECO:0000313" key="2">
    <source>
        <dbReference type="Proteomes" id="UP001165190"/>
    </source>
</evidence>
<dbReference type="Pfam" id="PF09741">
    <property type="entry name" value="DUF2045"/>
    <property type="match status" value="1"/>
</dbReference>
<dbReference type="AlphaFoldDB" id="A0A9W7IAW1"/>
<evidence type="ECO:0000313" key="1">
    <source>
        <dbReference type="EMBL" id="GMI91073.1"/>
    </source>
</evidence>
<sequence length="398" mass="44139">MLGVGEEIPSRFDLLSMVRMHSNLLGNPAVDDEDASDIEMDDQFWHDIFDLYFLRCKESRRRQDDDLLFFVRKLGEHGFNDKNGVVPYFVRRWAPELDKLVGESLSEVDWRRSFYLNMIAHTSYSVTVAICSQHLLRSHQLGKDSPLSAIYKVVKTVYASPSRVDFHFDSKKEVETTSAYPDICFAIDDFDSTFDAVVLTDTDHCYCVLLNAIDGAAFPSETDTNDSCSSNEIPLRVNSDSMKMKNCKLTLFSGFAGYQMVRDAYDGGHSGLETLLSGLSSGKTDKLYMKGPGGHGEVEVAVSGVADQSKQHSGPSSPVMSKRGPRLGSLFRKAASVVSVAAKNAFEAATSTSGEEMIPLKCGLMSITLSWEDIAHDLLFKKTPPLNLHVADICETYE</sequence>
<dbReference type="InterPro" id="IPR019141">
    <property type="entry name" value="DUF2045"/>
</dbReference>
<proteinExistence type="predicted"/>
<dbReference type="Proteomes" id="UP001165190">
    <property type="component" value="Unassembled WGS sequence"/>
</dbReference>
<accession>A0A9W7IAW1</accession>
<organism evidence="1 2">
    <name type="scientific">Hibiscus trionum</name>
    <name type="common">Flower of an hour</name>
    <dbReference type="NCBI Taxonomy" id="183268"/>
    <lineage>
        <taxon>Eukaryota</taxon>
        <taxon>Viridiplantae</taxon>
        <taxon>Streptophyta</taxon>
        <taxon>Embryophyta</taxon>
        <taxon>Tracheophyta</taxon>
        <taxon>Spermatophyta</taxon>
        <taxon>Magnoliopsida</taxon>
        <taxon>eudicotyledons</taxon>
        <taxon>Gunneridae</taxon>
        <taxon>Pentapetalae</taxon>
        <taxon>rosids</taxon>
        <taxon>malvids</taxon>
        <taxon>Malvales</taxon>
        <taxon>Malvaceae</taxon>
        <taxon>Malvoideae</taxon>
        <taxon>Hibiscus</taxon>
    </lineage>
</organism>
<evidence type="ECO:0008006" key="3">
    <source>
        <dbReference type="Google" id="ProtNLM"/>
    </source>
</evidence>
<protein>
    <recommendedName>
        <fullName evidence="3">Cw7 protein</fullName>
    </recommendedName>
</protein>
<name>A0A9W7IAW1_HIBTR</name>
<dbReference type="PANTHER" id="PTHR21477">
    <property type="entry name" value="ZGC:172139"/>
    <property type="match status" value="1"/>
</dbReference>
<dbReference type="EMBL" id="BSYR01000024">
    <property type="protein sequence ID" value="GMI91073.1"/>
    <property type="molecule type" value="Genomic_DNA"/>
</dbReference>